<evidence type="ECO:0000256" key="4">
    <source>
        <dbReference type="ARBA" id="ARBA00022989"/>
    </source>
</evidence>
<evidence type="ECO:0000313" key="10">
    <source>
        <dbReference type="EMBL" id="GFU47669.1"/>
    </source>
</evidence>
<keyword evidence="2 7" id="KW-0812">Transmembrane</keyword>
<comment type="subunit">
    <text evidence="7">Component of the mitochondrial contact site and cristae organizing system (MICOS) complex.</text>
</comment>
<feature type="region of interest" description="Disordered" evidence="9">
    <location>
        <begin position="114"/>
        <end position="143"/>
    </location>
</feature>
<sequence>MWRSLRLTLPKSKISSHSKGLKRPYSSSSSSGGSGKVVFGIIAATGAGFTGAVIYGHYNPKFKKVLQENIPYIEHVYKFFPNEEQKSTVPSKSISDEKTREAAITSSLLKKKLDREKASTAETMQKSDSKSKESLPVSQSSATENHVVDMIKRIQQNSEEAKIAYDKAIKAVKQHTKALYEALELPEGKDDDIIWKEVKKSSSEKSEALKIAEEKVSQTKVLMEKLKINMKRVSQQDKRNPIIKTAEETLSKVENELQSAQAEVTSVETEAKTAAEYQKLVSASKEQFKRELQIVLPNYVYGDKDKAFSESDLNLLIAHAHRRIEQLQRQLAKQQVTEKMKVDEAVRLQKMKDVRFLDSKIEAELERRNLDLETAVSERVAFLKEQFENELRQQLLRQAAAHADHIQEVLKVQEQEFERKFSLDLEEKLLHQKGVFLSEVSGNMARLKGILAFLKAKTEFDKASKKAQTLWLACQAMSSKICEDNEGNPSPLGKDIAVVKIATDEDSEFISAVLAGIPVKAAERGVYNNEILKQRFQNVKKVCRKVALIDENNDSLFRYVLSYLQSFLILDAVSIPKEELEGKIAVDPSEWNTFDILSRVSYCLTINDLEQALRYANQLKGEPRIVAADWLDELRLLLETKLAVKALLAHAAAVGVQAYH</sequence>
<keyword evidence="4" id="KW-1133">Transmembrane helix</keyword>
<comment type="function">
    <text evidence="7">Component of the MICOS complex, a large protein complex of the mitochondrial inner membrane that plays crucial roles in the maintenance of crista junctions, inner membrane architecture, and formation of contact sites to the outer membrane.</text>
</comment>
<reference evidence="10" key="1">
    <citation type="submission" date="2020-08" db="EMBL/GenBank/DDBJ databases">
        <title>Multicomponent nature underlies the extraordinary mechanical properties of spider dragline silk.</title>
        <authorList>
            <person name="Kono N."/>
            <person name="Nakamura H."/>
            <person name="Mori M."/>
            <person name="Yoshida Y."/>
            <person name="Ohtoshi R."/>
            <person name="Malay A.D."/>
            <person name="Moran D.A.P."/>
            <person name="Tomita M."/>
            <person name="Numata K."/>
            <person name="Arakawa K."/>
        </authorList>
    </citation>
    <scope>NUCLEOTIDE SEQUENCE</scope>
</reference>
<gene>
    <name evidence="10" type="primary">immt-1</name>
    <name evidence="10" type="ORF">NPIL_349122</name>
</gene>
<feature type="coiled-coil region" evidence="8">
    <location>
        <begin position="310"/>
        <end position="337"/>
    </location>
</feature>
<protein>
    <recommendedName>
        <fullName evidence="7">MICOS complex subunit MIC60</fullName>
    </recommendedName>
    <alternativeName>
        <fullName evidence="7">Mitofilin</fullName>
    </alternativeName>
</protein>
<evidence type="ECO:0000256" key="7">
    <source>
        <dbReference type="RuleBase" id="RU363000"/>
    </source>
</evidence>
<dbReference type="AlphaFoldDB" id="A0A8X6R123"/>
<feature type="compositionally biased region" description="Basic and acidic residues" evidence="9">
    <location>
        <begin position="114"/>
        <end position="133"/>
    </location>
</feature>
<evidence type="ECO:0000256" key="2">
    <source>
        <dbReference type="ARBA" id="ARBA00022692"/>
    </source>
</evidence>
<comment type="similarity">
    <text evidence="1 7">Belongs to the MICOS complex subunit Mic60 family.</text>
</comment>
<keyword evidence="11" id="KW-1185">Reference proteome</keyword>
<keyword evidence="3 7" id="KW-0999">Mitochondrion inner membrane</keyword>
<keyword evidence="8" id="KW-0175">Coiled coil</keyword>
<dbReference type="GO" id="GO:0061617">
    <property type="term" value="C:MICOS complex"/>
    <property type="evidence" value="ECO:0007669"/>
    <property type="project" value="TreeGrafter"/>
</dbReference>
<dbReference type="InterPro" id="IPR019133">
    <property type="entry name" value="MIC60"/>
</dbReference>
<keyword evidence="6" id="KW-0472">Membrane</keyword>
<comment type="caution">
    <text evidence="10">The sequence shown here is derived from an EMBL/GenBank/DDBJ whole genome shotgun (WGS) entry which is preliminary data.</text>
</comment>
<keyword evidence="5 7" id="KW-0496">Mitochondrion</keyword>
<feature type="coiled-coil region" evidence="8">
    <location>
        <begin position="209"/>
        <end position="270"/>
    </location>
</feature>
<evidence type="ECO:0000256" key="5">
    <source>
        <dbReference type="ARBA" id="ARBA00023128"/>
    </source>
</evidence>
<evidence type="ECO:0000256" key="6">
    <source>
        <dbReference type="ARBA" id="ARBA00023136"/>
    </source>
</evidence>
<evidence type="ECO:0000256" key="3">
    <source>
        <dbReference type="ARBA" id="ARBA00022792"/>
    </source>
</evidence>
<accession>A0A8X6R123</accession>
<dbReference type="PANTHER" id="PTHR15415:SF7">
    <property type="entry name" value="MICOS COMPLEX SUBUNIT MIC60"/>
    <property type="match status" value="1"/>
</dbReference>
<proteinExistence type="inferred from homology"/>
<evidence type="ECO:0000256" key="9">
    <source>
        <dbReference type="SAM" id="MobiDB-lite"/>
    </source>
</evidence>
<organism evidence="10 11">
    <name type="scientific">Nephila pilipes</name>
    <name type="common">Giant wood spider</name>
    <name type="synonym">Nephila maculata</name>
    <dbReference type="NCBI Taxonomy" id="299642"/>
    <lineage>
        <taxon>Eukaryota</taxon>
        <taxon>Metazoa</taxon>
        <taxon>Ecdysozoa</taxon>
        <taxon>Arthropoda</taxon>
        <taxon>Chelicerata</taxon>
        <taxon>Arachnida</taxon>
        <taxon>Araneae</taxon>
        <taxon>Araneomorphae</taxon>
        <taxon>Entelegynae</taxon>
        <taxon>Araneoidea</taxon>
        <taxon>Nephilidae</taxon>
        <taxon>Nephila</taxon>
    </lineage>
</organism>
<dbReference type="EMBL" id="BMAW01037273">
    <property type="protein sequence ID" value="GFU47669.1"/>
    <property type="molecule type" value="Genomic_DNA"/>
</dbReference>
<dbReference type="Proteomes" id="UP000887013">
    <property type="component" value="Unassembled WGS sequence"/>
</dbReference>
<comment type="subcellular location">
    <subcellularLocation>
        <location evidence="7">Mitochondrion inner membrane</location>
        <topology evidence="7">Single-pass membrane protein</topology>
    </subcellularLocation>
</comment>
<dbReference type="GO" id="GO:0042407">
    <property type="term" value="P:cristae formation"/>
    <property type="evidence" value="ECO:0007669"/>
    <property type="project" value="TreeGrafter"/>
</dbReference>
<dbReference type="Pfam" id="PF09731">
    <property type="entry name" value="Mitofilin"/>
    <property type="match status" value="1"/>
</dbReference>
<dbReference type="PANTHER" id="PTHR15415">
    <property type="entry name" value="MITOFILIN"/>
    <property type="match status" value="1"/>
</dbReference>
<evidence type="ECO:0000256" key="8">
    <source>
        <dbReference type="SAM" id="Coils"/>
    </source>
</evidence>
<evidence type="ECO:0000256" key="1">
    <source>
        <dbReference type="ARBA" id="ARBA00010877"/>
    </source>
</evidence>
<evidence type="ECO:0000313" key="11">
    <source>
        <dbReference type="Proteomes" id="UP000887013"/>
    </source>
</evidence>
<name>A0A8X6R123_NEPPI</name>